<name>A0A2P2R2T0_RHIMU</name>
<protein>
    <submittedName>
        <fullName evidence="1">Uncharacterized protein</fullName>
    </submittedName>
</protein>
<organism evidence="1">
    <name type="scientific">Rhizophora mucronata</name>
    <name type="common">Asiatic mangrove</name>
    <dbReference type="NCBI Taxonomy" id="61149"/>
    <lineage>
        <taxon>Eukaryota</taxon>
        <taxon>Viridiplantae</taxon>
        <taxon>Streptophyta</taxon>
        <taxon>Embryophyta</taxon>
        <taxon>Tracheophyta</taxon>
        <taxon>Spermatophyta</taxon>
        <taxon>Magnoliopsida</taxon>
        <taxon>eudicotyledons</taxon>
        <taxon>Gunneridae</taxon>
        <taxon>Pentapetalae</taxon>
        <taxon>rosids</taxon>
        <taxon>fabids</taxon>
        <taxon>Malpighiales</taxon>
        <taxon>Rhizophoraceae</taxon>
        <taxon>Rhizophora</taxon>
    </lineage>
</organism>
<dbReference type="EMBL" id="GGEC01093092">
    <property type="protein sequence ID" value="MBX73576.1"/>
    <property type="molecule type" value="Transcribed_RNA"/>
</dbReference>
<dbReference type="AlphaFoldDB" id="A0A2P2R2T0"/>
<accession>A0A2P2R2T0</accession>
<proteinExistence type="predicted"/>
<evidence type="ECO:0000313" key="1">
    <source>
        <dbReference type="EMBL" id="MBX73576.1"/>
    </source>
</evidence>
<sequence length="21" mass="2468">MHTKKDKVFFEVHGAQNPQIL</sequence>
<reference evidence="1" key="1">
    <citation type="submission" date="2018-02" db="EMBL/GenBank/DDBJ databases">
        <title>Rhizophora mucronata_Transcriptome.</title>
        <authorList>
            <person name="Meera S.P."/>
            <person name="Sreeshan A."/>
            <person name="Augustine A."/>
        </authorList>
    </citation>
    <scope>NUCLEOTIDE SEQUENCE</scope>
    <source>
        <tissue evidence="1">Leaf</tissue>
    </source>
</reference>